<evidence type="ECO:0000256" key="11">
    <source>
        <dbReference type="ARBA" id="ARBA00048919"/>
    </source>
</evidence>
<evidence type="ECO:0000256" key="9">
    <source>
        <dbReference type="ARBA" id="ARBA00048504"/>
    </source>
</evidence>
<evidence type="ECO:0000256" key="3">
    <source>
        <dbReference type="ARBA" id="ARBA00026104"/>
    </source>
</evidence>
<gene>
    <name evidence="13" type="primary">abhd11_0</name>
    <name evidence="13" type="ORF">FJT64_014807</name>
</gene>
<proteinExistence type="inferred from homology"/>
<comment type="catalytic activity">
    <reaction evidence="6">
        <text>a 1,3-diacyl-sn-glycerol + H2O = a 1-acyl-sn-glycerol + a fatty acid + H(+)</text>
        <dbReference type="Rhea" id="RHEA:38503"/>
        <dbReference type="ChEBI" id="CHEBI:15377"/>
        <dbReference type="ChEBI" id="CHEBI:15378"/>
        <dbReference type="ChEBI" id="CHEBI:28868"/>
        <dbReference type="ChEBI" id="CHEBI:64683"/>
        <dbReference type="ChEBI" id="CHEBI:77272"/>
    </reaction>
</comment>
<evidence type="ECO:0000256" key="8">
    <source>
        <dbReference type="ARBA" id="ARBA00048283"/>
    </source>
</evidence>
<evidence type="ECO:0000256" key="1">
    <source>
        <dbReference type="ARBA" id="ARBA00008645"/>
    </source>
</evidence>
<dbReference type="InterPro" id="IPR000073">
    <property type="entry name" value="AB_hydrolase_1"/>
</dbReference>
<comment type="catalytic activity">
    <reaction evidence="11">
        <text>1-octadecanoyl-2-(5Z,8Z,11Z,14Z-eicosatetraenoyl)-sn-glycerol + H2O = 2-(5Z,8Z,11Z,14Z-eicosatetraenoyl)-glycerol + octadecanoate + H(+)</text>
        <dbReference type="Rhea" id="RHEA:38507"/>
        <dbReference type="ChEBI" id="CHEBI:15377"/>
        <dbReference type="ChEBI" id="CHEBI:15378"/>
        <dbReference type="ChEBI" id="CHEBI:25629"/>
        <dbReference type="ChEBI" id="CHEBI:52392"/>
        <dbReference type="ChEBI" id="CHEBI:75728"/>
    </reaction>
</comment>
<dbReference type="AlphaFoldDB" id="A0A6A4UVJ1"/>
<comment type="similarity">
    <text evidence="1">Belongs to the AB hydrolase superfamily.</text>
</comment>
<evidence type="ECO:0000256" key="4">
    <source>
        <dbReference type="ARBA" id="ARBA00042703"/>
    </source>
</evidence>
<dbReference type="Gene3D" id="3.40.50.1820">
    <property type="entry name" value="alpha/beta hydrolase"/>
    <property type="match status" value="1"/>
</dbReference>
<sequence length="200" mass="21493">MIINTDARNHGDSPHSEQMDYSVMAQDVTKLITDLKHKKVTLMGHSMGGKTMMTIALNNPSLVSSLVVVDIAPGTRPRASSDIPGILEALSRVQVTPGRPQWAVRKEADAQIADAIPLGTSEEKSALTLCGAGRFQDRYLRQFLLTNLVVDGEGSAARWRVNLPVLQRALPTLAAFSVPPGATYPGPTLFVGGENSAYIE</sequence>
<evidence type="ECO:0000256" key="2">
    <source>
        <dbReference type="ARBA" id="ARBA00022801"/>
    </source>
</evidence>
<protein>
    <recommendedName>
        <fullName evidence="7">sn-1-specific diacylglycerol lipase ABHD11</fullName>
        <ecNumber evidence="3">3.1.1.116</ecNumber>
    </recommendedName>
    <alternativeName>
        <fullName evidence="4">Alpha/beta hydrolase domain-containing protein 11</fullName>
    </alternativeName>
</protein>
<comment type="caution">
    <text evidence="13">The sequence shown here is derived from an EMBL/GenBank/DDBJ whole genome shotgun (WGS) entry which is preliminary data.</text>
</comment>
<evidence type="ECO:0000256" key="10">
    <source>
        <dbReference type="ARBA" id="ARBA00048513"/>
    </source>
</evidence>
<comment type="catalytic activity">
    <reaction evidence="10">
        <text>1-octadecanoyl-2-(9Z-octadecenoyl)-sn-glycerol + H2O = 2-(9Z-octadecenoyl)-glycerol + octadecanoate + H(+)</text>
        <dbReference type="Rhea" id="RHEA:77103"/>
        <dbReference type="ChEBI" id="CHEBI:15377"/>
        <dbReference type="ChEBI" id="CHEBI:15378"/>
        <dbReference type="ChEBI" id="CHEBI:25629"/>
        <dbReference type="ChEBI" id="CHEBI:73990"/>
        <dbReference type="ChEBI" id="CHEBI:75468"/>
    </reaction>
</comment>
<dbReference type="Pfam" id="PF00561">
    <property type="entry name" value="Abhydrolase_1"/>
    <property type="match status" value="1"/>
</dbReference>
<evidence type="ECO:0000256" key="7">
    <source>
        <dbReference type="ARBA" id="ARBA00044064"/>
    </source>
</evidence>
<dbReference type="EMBL" id="VIIS01002234">
    <property type="protein sequence ID" value="KAF0286716.1"/>
    <property type="molecule type" value="Genomic_DNA"/>
</dbReference>
<evidence type="ECO:0000256" key="6">
    <source>
        <dbReference type="ARBA" id="ARBA00043742"/>
    </source>
</evidence>
<dbReference type="InterPro" id="IPR029058">
    <property type="entry name" value="AB_hydrolase_fold"/>
</dbReference>
<dbReference type="PANTHER" id="PTHR46118:SF4">
    <property type="entry name" value="PROTEIN ABHD11"/>
    <property type="match status" value="1"/>
</dbReference>
<comment type="catalytic activity">
    <reaction evidence="5">
        <text>a 1,2-diacyl-sn-glycerol + H2O = a 2-acylglycerol + a fatty acid + H(+)</text>
        <dbReference type="Rhea" id="RHEA:33275"/>
        <dbReference type="ChEBI" id="CHEBI:15377"/>
        <dbReference type="ChEBI" id="CHEBI:15378"/>
        <dbReference type="ChEBI" id="CHEBI:17389"/>
        <dbReference type="ChEBI" id="CHEBI:17815"/>
        <dbReference type="ChEBI" id="CHEBI:28868"/>
        <dbReference type="EC" id="3.1.1.116"/>
    </reaction>
</comment>
<organism evidence="13 14">
    <name type="scientific">Amphibalanus amphitrite</name>
    <name type="common">Striped barnacle</name>
    <name type="synonym">Balanus amphitrite</name>
    <dbReference type="NCBI Taxonomy" id="1232801"/>
    <lineage>
        <taxon>Eukaryota</taxon>
        <taxon>Metazoa</taxon>
        <taxon>Ecdysozoa</taxon>
        <taxon>Arthropoda</taxon>
        <taxon>Crustacea</taxon>
        <taxon>Multicrustacea</taxon>
        <taxon>Cirripedia</taxon>
        <taxon>Thoracica</taxon>
        <taxon>Thoracicalcarea</taxon>
        <taxon>Balanomorpha</taxon>
        <taxon>Balanoidea</taxon>
        <taxon>Balanidae</taxon>
        <taxon>Amphibalaninae</taxon>
        <taxon>Amphibalanus</taxon>
    </lineage>
</organism>
<dbReference type="GO" id="GO:0052689">
    <property type="term" value="F:carboxylic ester hydrolase activity"/>
    <property type="evidence" value="ECO:0007669"/>
    <property type="project" value="TreeGrafter"/>
</dbReference>
<name>A0A6A4UVJ1_AMPAM</name>
<comment type="catalytic activity">
    <reaction evidence="8">
        <text>1-octadecanoyl-2-(4Z,7Z,10Z,13Z,16Z,19Z-docosahexaenoyl)-sn-glycerol + H2O = 2-(4Z,7Z,10Z,13Z,16Z,19Z-docosahexaenoyl)-glycerol + octadecanoate + H(+)</text>
        <dbReference type="Rhea" id="RHEA:77107"/>
        <dbReference type="ChEBI" id="CHEBI:15377"/>
        <dbReference type="ChEBI" id="CHEBI:15378"/>
        <dbReference type="ChEBI" id="CHEBI:25629"/>
        <dbReference type="ChEBI" id="CHEBI:77129"/>
        <dbReference type="ChEBI" id="CHEBI:186738"/>
    </reaction>
</comment>
<evidence type="ECO:0000313" key="13">
    <source>
        <dbReference type="EMBL" id="KAF0286716.1"/>
    </source>
</evidence>
<dbReference type="OrthoDB" id="8119704at2759"/>
<comment type="catalytic activity">
    <reaction evidence="9">
        <text>1,2-didecanoylglycerol + H2O = decanoylglycerol + decanoate + H(+)</text>
        <dbReference type="Rhea" id="RHEA:48596"/>
        <dbReference type="ChEBI" id="CHEBI:11152"/>
        <dbReference type="ChEBI" id="CHEBI:15377"/>
        <dbReference type="ChEBI" id="CHEBI:15378"/>
        <dbReference type="ChEBI" id="CHEBI:27689"/>
        <dbReference type="ChEBI" id="CHEBI:90605"/>
    </reaction>
</comment>
<accession>A0A6A4UVJ1</accession>
<dbReference type="GO" id="GO:0005739">
    <property type="term" value="C:mitochondrion"/>
    <property type="evidence" value="ECO:0007669"/>
    <property type="project" value="TreeGrafter"/>
</dbReference>
<keyword evidence="14" id="KW-1185">Reference proteome</keyword>
<dbReference type="SUPFAM" id="SSF53474">
    <property type="entry name" value="alpha/beta-Hydrolases"/>
    <property type="match status" value="1"/>
</dbReference>
<reference evidence="13 14" key="1">
    <citation type="submission" date="2019-07" db="EMBL/GenBank/DDBJ databases">
        <title>Draft genome assembly of a fouling barnacle, Amphibalanus amphitrite (Darwin, 1854): The first reference genome for Thecostraca.</title>
        <authorList>
            <person name="Kim W."/>
        </authorList>
    </citation>
    <scope>NUCLEOTIDE SEQUENCE [LARGE SCALE GENOMIC DNA]</scope>
    <source>
        <strain evidence="13">SNU_AA5</strain>
        <tissue evidence="13">Soma without cirri and trophi</tissue>
    </source>
</reference>
<feature type="domain" description="AB hydrolase-1" evidence="12">
    <location>
        <begin position="5"/>
        <end position="79"/>
    </location>
</feature>
<evidence type="ECO:0000256" key="5">
    <source>
        <dbReference type="ARBA" id="ARBA00043667"/>
    </source>
</evidence>
<dbReference type="PANTHER" id="PTHR46118">
    <property type="entry name" value="PROTEIN ABHD11"/>
    <property type="match status" value="1"/>
</dbReference>
<dbReference type="Proteomes" id="UP000440578">
    <property type="component" value="Unassembled WGS sequence"/>
</dbReference>
<keyword evidence="2" id="KW-0378">Hydrolase</keyword>
<evidence type="ECO:0000313" key="14">
    <source>
        <dbReference type="Proteomes" id="UP000440578"/>
    </source>
</evidence>
<evidence type="ECO:0000259" key="12">
    <source>
        <dbReference type="Pfam" id="PF00561"/>
    </source>
</evidence>
<dbReference type="EC" id="3.1.1.116" evidence="3"/>